<dbReference type="SUPFAM" id="SSF51905">
    <property type="entry name" value="FAD/NAD(P)-binding domain"/>
    <property type="match status" value="1"/>
</dbReference>
<accession>A0A1H3RNP2</accession>
<evidence type="ECO:0000259" key="2">
    <source>
        <dbReference type="Pfam" id="PF01494"/>
    </source>
</evidence>
<dbReference type="STRING" id="381665.SAMN05216554_2955"/>
<evidence type="ECO:0000313" key="4">
    <source>
        <dbReference type="Proteomes" id="UP000198891"/>
    </source>
</evidence>
<name>A0A1H3RNP2_9MICO</name>
<dbReference type="InterPro" id="IPR002938">
    <property type="entry name" value="FAD-bd"/>
</dbReference>
<evidence type="ECO:0000313" key="3">
    <source>
        <dbReference type="EMBL" id="SDZ27316.1"/>
    </source>
</evidence>
<dbReference type="GO" id="GO:0071949">
    <property type="term" value="F:FAD binding"/>
    <property type="evidence" value="ECO:0007669"/>
    <property type="project" value="InterPro"/>
</dbReference>
<proteinExistence type="predicted"/>
<dbReference type="RefSeq" id="WP_092555117.1">
    <property type="nucleotide sequence ID" value="NZ_FNPZ01000003.1"/>
</dbReference>
<dbReference type="AlphaFoldDB" id="A0A1H3RNP2"/>
<evidence type="ECO:0000256" key="1">
    <source>
        <dbReference type="ARBA" id="ARBA00023002"/>
    </source>
</evidence>
<organism evidence="3 4">
    <name type="scientific">Herbiconiux ginsengi</name>
    <dbReference type="NCBI Taxonomy" id="381665"/>
    <lineage>
        <taxon>Bacteria</taxon>
        <taxon>Bacillati</taxon>
        <taxon>Actinomycetota</taxon>
        <taxon>Actinomycetes</taxon>
        <taxon>Micrococcales</taxon>
        <taxon>Microbacteriaceae</taxon>
        <taxon>Herbiconiux</taxon>
    </lineage>
</organism>
<dbReference type="PRINTS" id="PR00420">
    <property type="entry name" value="RNGMNOXGNASE"/>
</dbReference>
<dbReference type="NCBIfam" id="NF004834">
    <property type="entry name" value="PRK06185.1-3"/>
    <property type="match status" value="1"/>
</dbReference>
<dbReference type="OrthoDB" id="9791689at2"/>
<keyword evidence="4" id="KW-1185">Reference proteome</keyword>
<dbReference type="InterPro" id="IPR036188">
    <property type="entry name" value="FAD/NAD-bd_sf"/>
</dbReference>
<dbReference type="Pfam" id="PF01494">
    <property type="entry name" value="FAD_binding_3"/>
    <property type="match status" value="1"/>
</dbReference>
<dbReference type="GO" id="GO:0016491">
    <property type="term" value="F:oxidoreductase activity"/>
    <property type="evidence" value="ECO:0007669"/>
    <property type="project" value="UniProtKB-KW"/>
</dbReference>
<reference evidence="3 4" key="1">
    <citation type="submission" date="2016-10" db="EMBL/GenBank/DDBJ databases">
        <authorList>
            <person name="de Groot N.N."/>
        </authorList>
    </citation>
    <scope>NUCLEOTIDE SEQUENCE [LARGE SCALE GENOMIC DNA]</scope>
    <source>
        <strain evidence="3 4">CGMCC 4.3491</strain>
    </source>
</reference>
<sequence>MANRVVETDVCIVGGGPAGIMLGYLLGRIGVDVVVLEKHADFFRDFRGDTIHPSTLGLLGQLGLREEFLELPHSEVHTLDFVVNGVRIHAVDFGKLPAPNDFLTFMPQWDFLNFLAGKAQEFPSFRLLMNTNATGVRRAGSAVTGVTATDAEGELEVVARLTVAADGRGSTVRAATGLEPREFGVGIDVLWFELPKPPVSPPSTLAYVDRNALVLTIDRRDHLQAGSVIPKGRFVEVQAGGLEAFRESLASTAKPLRPVVDTLTDWDQVKLLTVQVARLESWHRPGLLCIGDAAHAMSPAFGVGVNYAIQDAVATANRLAEPLLGDGVSERDLAAIERRRLPPVRAMQALQLRLHSAIGKPQSKPLLSNPPTPAQRAALNIVVPTIRAIAPRLIGRGFRPETISDVVVGAQ</sequence>
<dbReference type="PANTHER" id="PTHR43476">
    <property type="entry name" value="3-(3-HYDROXY-PHENYL)PROPIONATE/3-HYDROXYCINNAMIC ACID HYDROXYLASE"/>
    <property type="match status" value="1"/>
</dbReference>
<dbReference type="Proteomes" id="UP000198891">
    <property type="component" value="Unassembled WGS sequence"/>
</dbReference>
<protein>
    <submittedName>
        <fullName evidence="3">2-polyprenyl-6-methoxyphenol hydroxylase</fullName>
    </submittedName>
</protein>
<gene>
    <name evidence="3" type="ORF">SAMN05216554_2955</name>
</gene>
<dbReference type="InterPro" id="IPR050631">
    <property type="entry name" value="PheA/TfdB_FAD_monoxygenase"/>
</dbReference>
<dbReference type="PANTHER" id="PTHR43476:SF5">
    <property type="entry name" value="FAD-DEPENDENT MONOOXYGENASE"/>
    <property type="match status" value="1"/>
</dbReference>
<keyword evidence="1" id="KW-0560">Oxidoreductase</keyword>
<dbReference type="Gene3D" id="3.50.50.60">
    <property type="entry name" value="FAD/NAD(P)-binding domain"/>
    <property type="match status" value="2"/>
</dbReference>
<feature type="domain" description="FAD-binding" evidence="2">
    <location>
        <begin position="7"/>
        <end position="346"/>
    </location>
</feature>
<dbReference type="EMBL" id="FNPZ01000003">
    <property type="protein sequence ID" value="SDZ27316.1"/>
    <property type="molecule type" value="Genomic_DNA"/>
</dbReference>